<dbReference type="EMBL" id="ML994709">
    <property type="protein sequence ID" value="KAF2176426.1"/>
    <property type="molecule type" value="Genomic_DNA"/>
</dbReference>
<dbReference type="Proteomes" id="UP000800200">
    <property type="component" value="Unassembled WGS sequence"/>
</dbReference>
<evidence type="ECO:0000313" key="2">
    <source>
        <dbReference type="Proteomes" id="UP000800200"/>
    </source>
</evidence>
<name>A0A6A6DFS0_9PEZI</name>
<protein>
    <submittedName>
        <fullName evidence="1">Uncharacterized protein</fullName>
    </submittedName>
</protein>
<gene>
    <name evidence="1" type="ORF">K469DRAFT_28102</name>
</gene>
<organism evidence="1 2">
    <name type="scientific">Zopfia rhizophila CBS 207.26</name>
    <dbReference type="NCBI Taxonomy" id="1314779"/>
    <lineage>
        <taxon>Eukaryota</taxon>
        <taxon>Fungi</taxon>
        <taxon>Dikarya</taxon>
        <taxon>Ascomycota</taxon>
        <taxon>Pezizomycotina</taxon>
        <taxon>Dothideomycetes</taxon>
        <taxon>Dothideomycetes incertae sedis</taxon>
        <taxon>Zopfiaceae</taxon>
        <taxon>Zopfia</taxon>
    </lineage>
</organism>
<evidence type="ECO:0000313" key="1">
    <source>
        <dbReference type="EMBL" id="KAF2176426.1"/>
    </source>
</evidence>
<keyword evidence="2" id="KW-1185">Reference proteome</keyword>
<dbReference type="AlphaFoldDB" id="A0A6A6DFS0"/>
<reference evidence="1" key="1">
    <citation type="journal article" date="2020" name="Stud. Mycol.">
        <title>101 Dothideomycetes genomes: a test case for predicting lifestyles and emergence of pathogens.</title>
        <authorList>
            <person name="Haridas S."/>
            <person name="Albert R."/>
            <person name="Binder M."/>
            <person name="Bloem J."/>
            <person name="Labutti K."/>
            <person name="Salamov A."/>
            <person name="Andreopoulos B."/>
            <person name="Baker S."/>
            <person name="Barry K."/>
            <person name="Bills G."/>
            <person name="Bluhm B."/>
            <person name="Cannon C."/>
            <person name="Castanera R."/>
            <person name="Culley D."/>
            <person name="Daum C."/>
            <person name="Ezra D."/>
            <person name="Gonzalez J."/>
            <person name="Henrissat B."/>
            <person name="Kuo A."/>
            <person name="Liang C."/>
            <person name="Lipzen A."/>
            <person name="Lutzoni F."/>
            <person name="Magnuson J."/>
            <person name="Mondo S."/>
            <person name="Nolan M."/>
            <person name="Ohm R."/>
            <person name="Pangilinan J."/>
            <person name="Park H.-J."/>
            <person name="Ramirez L."/>
            <person name="Alfaro M."/>
            <person name="Sun H."/>
            <person name="Tritt A."/>
            <person name="Yoshinaga Y."/>
            <person name="Zwiers L.-H."/>
            <person name="Turgeon B."/>
            <person name="Goodwin S."/>
            <person name="Spatafora J."/>
            <person name="Crous P."/>
            <person name="Grigoriev I."/>
        </authorList>
    </citation>
    <scope>NUCLEOTIDE SEQUENCE</scope>
    <source>
        <strain evidence="1">CBS 207.26</strain>
    </source>
</reference>
<accession>A0A6A6DFS0</accession>
<proteinExistence type="predicted"/>
<sequence>MKSSRYTCAKMLLCRLRAFSRTPSQISAFASRQTHEEAALAFIRNTQFISHDSSNNMEKIMEFLCQFPGESGLKAVRALGFADICWYAPSSRRSLTAAHTWPSWIAAQCPGLRSLCVVFRSSDCFGWRIVGANMPSKILRLRKCVTYISHVPSNMDHFDT</sequence>